<dbReference type="Proteomes" id="UP000730161">
    <property type="component" value="Unassembled WGS sequence"/>
</dbReference>
<reference evidence="2" key="1">
    <citation type="submission" date="2014-12" db="EMBL/GenBank/DDBJ databases">
        <authorList>
            <person name="Huang H.-H."/>
            <person name="Chen S.-C."/>
            <person name="Lai M.-C."/>
        </authorList>
    </citation>
    <scope>NUCLEOTIDE SEQUENCE</scope>
    <source>
        <strain evidence="2">K1F9705b</strain>
    </source>
</reference>
<protein>
    <submittedName>
        <fullName evidence="2">Phosphomethylpyrimidine kinase</fullName>
    </submittedName>
</protein>
<dbReference type="RefSeq" id="WP_246496089.1">
    <property type="nucleotide sequence ID" value="NZ_JWHL01000019.1"/>
</dbReference>
<evidence type="ECO:0000313" key="2">
    <source>
        <dbReference type="EMBL" id="MBR1369766.1"/>
    </source>
</evidence>
<dbReference type="InterPro" id="IPR036409">
    <property type="entry name" value="Aldolase_II/adducin_N_sf"/>
</dbReference>
<dbReference type="EMBL" id="JWHL01000019">
    <property type="protein sequence ID" value="MBR1369766.1"/>
    <property type="molecule type" value="Genomic_DNA"/>
</dbReference>
<evidence type="ECO:0000259" key="1">
    <source>
        <dbReference type="Pfam" id="PF10120"/>
    </source>
</evidence>
<evidence type="ECO:0000313" key="3">
    <source>
        <dbReference type="Proteomes" id="UP000730161"/>
    </source>
</evidence>
<dbReference type="PANTHER" id="PTHR40730:SF4">
    <property type="entry name" value="TRANSCRIPTIONAL REGULATOR"/>
    <property type="match status" value="1"/>
</dbReference>
<dbReference type="Gene3D" id="3.40.225.10">
    <property type="entry name" value="Class II aldolase/adducin N-terminal domain"/>
    <property type="match status" value="1"/>
</dbReference>
<keyword evidence="2" id="KW-0808">Transferase</keyword>
<dbReference type="Pfam" id="PF10120">
    <property type="entry name" value="ThiN"/>
    <property type="match status" value="1"/>
</dbReference>
<dbReference type="AlphaFoldDB" id="A0A8J7W7D9"/>
<keyword evidence="3" id="KW-1185">Reference proteome</keyword>
<comment type="caution">
    <text evidence="2">The sequence shown here is derived from an EMBL/GenBank/DDBJ whole genome shotgun (WGS) entry which is preliminary data.</text>
</comment>
<accession>A0A8J7W7D9</accession>
<organism evidence="2 3">
    <name type="scientific">Methanocalculus chunghsingensis</name>
    <dbReference type="NCBI Taxonomy" id="156457"/>
    <lineage>
        <taxon>Archaea</taxon>
        <taxon>Methanobacteriati</taxon>
        <taxon>Methanobacteriota</taxon>
        <taxon>Stenosarchaea group</taxon>
        <taxon>Methanomicrobia</taxon>
        <taxon>Methanomicrobiales</taxon>
        <taxon>Methanocalculaceae</taxon>
        <taxon>Methanocalculus</taxon>
    </lineage>
</organism>
<feature type="domain" description="Thiamine-phosphate synthase ThiN" evidence="1">
    <location>
        <begin position="20"/>
        <end position="176"/>
    </location>
</feature>
<dbReference type="PANTHER" id="PTHR40730">
    <property type="entry name" value="TRANSCRIPTIONAL REGULATOR PROTEIN-LIKE PROTEIN"/>
    <property type="match status" value="1"/>
</dbReference>
<dbReference type="SUPFAM" id="SSF53639">
    <property type="entry name" value="AraD/HMP-PK domain-like"/>
    <property type="match status" value="1"/>
</dbReference>
<keyword evidence="2" id="KW-0418">Kinase</keyword>
<dbReference type="InterPro" id="IPR019293">
    <property type="entry name" value="ThiN"/>
</dbReference>
<proteinExistence type="predicted"/>
<sequence length="187" mass="20571">MSEKISDEREEEVINQLTLALGKLRGGMDPRLIPEVGSNLVYALPGAREPGEVAGVEGRIVRLRGSIHPVGDVAFGASDHIARIVLTAMRFDPDMRSAVNIRFSDPLAALIDELSFDICWFDRNQEPPGIRTMDWGVASCCRDHVPDMILDRGAVGKEPMIRILGSDPMSITNTIVMLSSRITNMEI</sequence>
<gene>
    <name evidence="2" type="ORF">RJ53_09885</name>
</gene>
<dbReference type="GO" id="GO:0016301">
    <property type="term" value="F:kinase activity"/>
    <property type="evidence" value="ECO:0007669"/>
    <property type="project" value="UniProtKB-KW"/>
</dbReference>
<name>A0A8J7W7D9_9EURY</name>